<dbReference type="PROSITE" id="PS50023">
    <property type="entry name" value="LIM_DOMAIN_2"/>
    <property type="match status" value="3"/>
</dbReference>
<evidence type="ECO:0000256" key="10">
    <source>
        <dbReference type="SAM" id="MobiDB-lite"/>
    </source>
</evidence>
<accession>A0AAD5TN80</accession>
<dbReference type="EMBL" id="JADGJQ010000020">
    <property type="protein sequence ID" value="KAJ3179593.1"/>
    <property type="molecule type" value="Genomic_DNA"/>
</dbReference>
<keyword evidence="3" id="KW-0963">Cytoplasm</keyword>
<feature type="region of interest" description="Disordered" evidence="10">
    <location>
        <begin position="13"/>
        <end position="59"/>
    </location>
</feature>
<keyword evidence="13" id="KW-1185">Reference proteome</keyword>
<evidence type="ECO:0000256" key="9">
    <source>
        <dbReference type="PROSITE-ProRule" id="PRU00125"/>
    </source>
</evidence>
<dbReference type="PANTHER" id="PTHR24212">
    <property type="entry name" value="ZYXIN/TRIP6"/>
    <property type="match status" value="1"/>
</dbReference>
<dbReference type="Gene3D" id="2.10.110.10">
    <property type="entry name" value="Cysteine Rich Protein"/>
    <property type="match status" value="4"/>
</dbReference>
<keyword evidence="5" id="KW-0677">Repeat</keyword>
<dbReference type="CDD" id="cd08368">
    <property type="entry name" value="LIM"/>
    <property type="match status" value="1"/>
</dbReference>
<dbReference type="GO" id="GO:0046872">
    <property type="term" value="F:metal ion binding"/>
    <property type="evidence" value="ECO:0007669"/>
    <property type="project" value="UniProtKB-KW"/>
</dbReference>
<gene>
    <name evidence="12" type="ORF">HDU87_002799</name>
</gene>
<evidence type="ECO:0000256" key="5">
    <source>
        <dbReference type="ARBA" id="ARBA00022737"/>
    </source>
</evidence>
<dbReference type="Proteomes" id="UP001212152">
    <property type="component" value="Unassembled WGS sequence"/>
</dbReference>
<sequence>MDELDDLLCELQEFAAPSGEPPPLTDDSDHHSSKNDNTANNNADDDDHHDDDGIDPVAAASGSLVPSATPCFACNRPISGASLLALGDRSFHQDCFRCCNDTCKRRLAGLPYFEMFPDVYCEGCYHEKFGKRCAYCEQPIKERLISALGKSFHPEHFFCCQCGKTFGVDEQFMEADGMPYCPEDFMALFAYGCSKCKKPLVGDYITATGKRFHRECFGCMACKRPLATDGFFEHDGNPYCERDYHILTAPKCATCDGPLIGRAVNACGKRYHPECFQCCFCKIELELPTVEPGWGGPTKGKQGFRAKDQNPYCHPCFLKLYA</sequence>
<dbReference type="SUPFAM" id="SSF57716">
    <property type="entry name" value="Glucocorticoid receptor-like (DNA-binding domain)"/>
    <property type="match status" value="3"/>
</dbReference>
<protein>
    <recommendedName>
        <fullName evidence="11">LIM zinc-binding domain-containing protein</fullName>
    </recommendedName>
</protein>
<comment type="subcellular location">
    <subcellularLocation>
        <location evidence="1">Cell junction</location>
    </subcellularLocation>
    <subcellularLocation>
        <location evidence="2">Cytoplasm</location>
    </subcellularLocation>
</comment>
<feature type="domain" description="LIM zinc-binding" evidence="11">
    <location>
        <begin position="191"/>
        <end position="250"/>
    </location>
</feature>
<name>A0AAD5TN80_9FUNG</name>
<feature type="domain" description="LIM zinc-binding" evidence="11">
    <location>
        <begin position="251"/>
        <end position="322"/>
    </location>
</feature>
<dbReference type="PROSITE" id="PS00478">
    <property type="entry name" value="LIM_DOMAIN_1"/>
    <property type="match status" value="3"/>
</dbReference>
<evidence type="ECO:0000313" key="12">
    <source>
        <dbReference type="EMBL" id="KAJ3179593.1"/>
    </source>
</evidence>
<evidence type="ECO:0000313" key="13">
    <source>
        <dbReference type="Proteomes" id="UP001212152"/>
    </source>
</evidence>
<reference evidence="12" key="1">
    <citation type="submission" date="2020-05" db="EMBL/GenBank/DDBJ databases">
        <title>Phylogenomic resolution of chytrid fungi.</title>
        <authorList>
            <person name="Stajich J.E."/>
            <person name="Amses K."/>
            <person name="Simmons R."/>
            <person name="Seto K."/>
            <person name="Myers J."/>
            <person name="Bonds A."/>
            <person name="Quandt C.A."/>
            <person name="Barry K."/>
            <person name="Liu P."/>
            <person name="Grigoriev I."/>
            <person name="Longcore J.E."/>
            <person name="James T.Y."/>
        </authorList>
    </citation>
    <scope>NUCLEOTIDE SEQUENCE</scope>
    <source>
        <strain evidence="12">JEL0379</strain>
    </source>
</reference>
<evidence type="ECO:0000256" key="3">
    <source>
        <dbReference type="ARBA" id="ARBA00022490"/>
    </source>
</evidence>
<evidence type="ECO:0000256" key="2">
    <source>
        <dbReference type="ARBA" id="ARBA00004496"/>
    </source>
</evidence>
<keyword evidence="7" id="KW-0965">Cell junction</keyword>
<keyword evidence="6 9" id="KW-0862">Zinc</keyword>
<feature type="compositionally biased region" description="Acidic residues" evidence="10">
    <location>
        <begin position="43"/>
        <end position="54"/>
    </location>
</feature>
<evidence type="ECO:0000256" key="4">
    <source>
        <dbReference type="ARBA" id="ARBA00022723"/>
    </source>
</evidence>
<keyword evidence="8 9" id="KW-0440">LIM domain</keyword>
<dbReference type="FunFam" id="2.10.110.10:FF:000008">
    <property type="entry name" value="Paxillin isoform 1"/>
    <property type="match status" value="1"/>
</dbReference>
<evidence type="ECO:0000256" key="6">
    <source>
        <dbReference type="ARBA" id="ARBA00022833"/>
    </source>
</evidence>
<proteinExistence type="predicted"/>
<evidence type="ECO:0000259" key="11">
    <source>
        <dbReference type="PROSITE" id="PS50023"/>
    </source>
</evidence>
<dbReference type="GO" id="GO:0005737">
    <property type="term" value="C:cytoplasm"/>
    <property type="evidence" value="ECO:0007669"/>
    <property type="project" value="UniProtKB-SubCell"/>
</dbReference>
<keyword evidence="4 9" id="KW-0479">Metal-binding</keyword>
<evidence type="ECO:0000256" key="7">
    <source>
        <dbReference type="ARBA" id="ARBA00022949"/>
    </source>
</evidence>
<dbReference type="InterPro" id="IPR001781">
    <property type="entry name" value="Znf_LIM"/>
</dbReference>
<feature type="domain" description="LIM zinc-binding" evidence="11">
    <location>
        <begin position="69"/>
        <end position="131"/>
    </location>
</feature>
<organism evidence="12 13">
    <name type="scientific">Geranomyces variabilis</name>
    <dbReference type="NCBI Taxonomy" id="109894"/>
    <lineage>
        <taxon>Eukaryota</taxon>
        <taxon>Fungi</taxon>
        <taxon>Fungi incertae sedis</taxon>
        <taxon>Chytridiomycota</taxon>
        <taxon>Chytridiomycota incertae sedis</taxon>
        <taxon>Chytridiomycetes</taxon>
        <taxon>Spizellomycetales</taxon>
        <taxon>Powellomycetaceae</taxon>
        <taxon>Geranomyces</taxon>
    </lineage>
</organism>
<evidence type="ECO:0000256" key="1">
    <source>
        <dbReference type="ARBA" id="ARBA00004282"/>
    </source>
</evidence>
<comment type="caution">
    <text evidence="12">The sequence shown here is derived from an EMBL/GenBank/DDBJ whole genome shotgun (WGS) entry which is preliminary data.</text>
</comment>
<dbReference type="PANTHER" id="PTHR24212:SF8">
    <property type="entry name" value="LIM ZINC FINGER DOMAIN CONTAINING PROTEIN"/>
    <property type="match status" value="1"/>
</dbReference>
<dbReference type="SMART" id="SM00132">
    <property type="entry name" value="LIM"/>
    <property type="match status" value="4"/>
</dbReference>
<dbReference type="Pfam" id="PF00412">
    <property type="entry name" value="LIM"/>
    <property type="match status" value="4"/>
</dbReference>
<dbReference type="AlphaFoldDB" id="A0AAD5TN80"/>
<evidence type="ECO:0000256" key="8">
    <source>
        <dbReference type="ARBA" id="ARBA00023038"/>
    </source>
</evidence>
<dbReference type="FunFam" id="2.10.110.10:FF:000009">
    <property type="entry name" value="Paxillin isoform 1"/>
    <property type="match status" value="1"/>
</dbReference>